<dbReference type="RefSeq" id="WP_222510050.1">
    <property type="nucleotide sequence ID" value="NZ_JAHVJA010000019.1"/>
</dbReference>
<organism evidence="2 3">
    <name type="scientific">Leisingera daeponensis</name>
    <dbReference type="NCBI Taxonomy" id="405746"/>
    <lineage>
        <taxon>Bacteria</taxon>
        <taxon>Pseudomonadati</taxon>
        <taxon>Pseudomonadota</taxon>
        <taxon>Alphaproteobacteria</taxon>
        <taxon>Rhodobacterales</taxon>
        <taxon>Roseobacteraceae</taxon>
        <taxon>Leisingera</taxon>
    </lineage>
</organism>
<accession>A0ABS7NLQ8</accession>
<gene>
    <name evidence="2" type="ORF">KUV26_22085</name>
</gene>
<reference evidence="2 3" key="1">
    <citation type="submission" date="2021-06" db="EMBL/GenBank/DDBJ databases">
        <title>50 bacteria genomes isolated from Dapeng, Shenzhen, China.</title>
        <authorList>
            <person name="Zheng W."/>
            <person name="Yu S."/>
            <person name="Huang Y."/>
        </authorList>
    </citation>
    <scope>NUCLEOTIDE SEQUENCE [LARGE SCALE GENOMIC DNA]</scope>
    <source>
        <strain evidence="2 3">DP1N14-2</strain>
    </source>
</reference>
<dbReference type="Proteomes" id="UP000766629">
    <property type="component" value="Unassembled WGS sequence"/>
</dbReference>
<proteinExistence type="predicted"/>
<dbReference type="EMBL" id="JAHVJA010000019">
    <property type="protein sequence ID" value="MBY6142133.1"/>
    <property type="molecule type" value="Genomic_DNA"/>
</dbReference>
<keyword evidence="3" id="KW-1185">Reference proteome</keyword>
<dbReference type="Pfam" id="PF14280">
    <property type="entry name" value="DUF4365"/>
    <property type="match status" value="1"/>
</dbReference>
<evidence type="ECO:0000259" key="1">
    <source>
        <dbReference type="Pfam" id="PF14280"/>
    </source>
</evidence>
<name>A0ABS7NLQ8_9RHOB</name>
<comment type="caution">
    <text evidence="2">The sequence shown here is derived from an EMBL/GenBank/DDBJ whole genome shotgun (WGS) entry which is preliminary data.</text>
</comment>
<protein>
    <submittedName>
        <fullName evidence="2">DUF4365 domain-containing protein</fullName>
    </submittedName>
</protein>
<sequence>MFPIRHTNHVIDTRAVRKVISQLDENWLIRGLEERDYGVDLAFEIFRDQLPTGETGLIQVKGAKKSFKKSANLSFPTKTIEYALLFPQPFFVFHVSLKDNSIRYVWLQRYARLILDANDKGWREQKTVTIKFPEENNFKDGQRKIEGFLKQSICRDEAIKVKFTLDEIYQIWHHQKAFINQCSIEFIESRLEELEQCSRFWKEYPLTNAKFSHAKKDLSDMKSNAISFNGADQDQLEYANTDHMKSFDKFLTEIQAAYQVFTEHAVGDAFFDESLGHFPY</sequence>
<evidence type="ECO:0000313" key="3">
    <source>
        <dbReference type="Proteomes" id="UP000766629"/>
    </source>
</evidence>
<dbReference type="InterPro" id="IPR025375">
    <property type="entry name" value="DUF4365"/>
</dbReference>
<evidence type="ECO:0000313" key="2">
    <source>
        <dbReference type="EMBL" id="MBY6142133.1"/>
    </source>
</evidence>
<feature type="domain" description="DUF4365" evidence="1">
    <location>
        <begin position="23"/>
        <end position="140"/>
    </location>
</feature>